<protein>
    <submittedName>
        <fullName evidence="2">ABC-2 family transporter protein</fullName>
    </submittedName>
</protein>
<reference evidence="2 4" key="1">
    <citation type="journal article" date="2015" name="Biotechnol. Bioeng.">
        <title>Genome sequence and phenotypic characterization of Caulobacter segnis.</title>
        <authorList>
            <person name="Patel S."/>
            <person name="Fletcher B."/>
            <person name="Scott D.C."/>
            <person name="Ely B."/>
        </authorList>
    </citation>
    <scope>NUCLEOTIDE SEQUENCE [LARGE SCALE GENOMIC DNA]</scope>
    <source>
        <strain evidence="2 4">PS02</strain>
    </source>
</reference>
<name>A0A166SPW4_9CLOT</name>
<sequence length="266" mass="30054">MILKLFKNEIIKILHSKNLYILIGFLIFMIAAICYLINLDKGHIINNTPITRKYSNQLKMDILNMNSVIFLKQFNTEFIFRTVVPYFAFFMTVFSVGIFGQDFFSGNMKYFARLTKDHVNVFKAKVLSIIFYSALVVILTLILGFTISTFIFKLSFDGLGRIVLIYLSAIIPVASFGLIIGIISLFFKNTTISIAIGIATSIFLTASDRLTITSNFSPIGVLGLMEKFRADNISLISLLMVNGVSVIYLLGAYFIGRKLFKNKEFV</sequence>
<dbReference type="Proteomes" id="UP000077384">
    <property type="component" value="Unassembled WGS sequence"/>
</dbReference>
<comment type="caution">
    <text evidence="2">The sequence shown here is derived from an EMBL/GenBank/DDBJ whole genome shotgun (WGS) entry which is preliminary data.</text>
</comment>
<proteinExistence type="predicted"/>
<feature type="transmembrane region" description="Helical" evidence="1">
    <location>
        <begin position="194"/>
        <end position="212"/>
    </location>
</feature>
<organism evidence="2 4">
    <name type="scientific">Clostridium coskatii</name>
    <dbReference type="NCBI Taxonomy" id="1705578"/>
    <lineage>
        <taxon>Bacteria</taxon>
        <taxon>Bacillati</taxon>
        <taxon>Bacillota</taxon>
        <taxon>Clostridia</taxon>
        <taxon>Eubacteriales</taxon>
        <taxon>Clostridiaceae</taxon>
        <taxon>Clostridium</taxon>
    </lineage>
</organism>
<dbReference type="RefSeq" id="WP_063601419.1">
    <property type="nucleotide sequence ID" value="NZ_LITQ01000018.1"/>
</dbReference>
<dbReference type="EMBL" id="LITQ01000018">
    <property type="protein sequence ID" value="OAA92627.1"/>
    <property type="molecule type" value="Genomic_DNA"/>
</dbReference>
<dbReference type="EMBL" id="LROR01000041">
    <property type="protein sequence ID" value="OBR94553.1"/>
    <property type="molecule type" value="Genomic_DNA"/>
</dbReference>
<feature type="transmembrane region" description="Helical" evidence="1">
    <location>
        <begin position="164"/>
        <end position="187"/>
    </location>
</feature>
<evidence type="ECO:0000313" key="5">
    <source>
        <dbReference type="Proteomes" id="UP000093694"/>
    </source>
</evidence>
<accession>A0A166SPW4</accession>
<feature type="transmembrane region" description="Helical" evidence="1">
    <location>
        <begin position="20"/>
        <end position="38"/>
    </location>
</feature>
<feature type="transmembrane region" description="Helical" evidence="1">
    <location>
        <begin position="232"/>
        <end position="255"/>
    </location>
</feature>
<dbReference type="Proteomes" id="UP000093694">
    <property type="component" value="Unassembled WGS sequence"/>
</dbReference>
<dbReference type="AlphaFoldDB" id="A0A166SPW4"/>
<evidence type="ECO:0000313" key="3">
    <source>
        <dbReference type="EMBL" id="OBR94553.1"/>
    </source>
</evidence>
<keyword evidence="1" id="KW-0472">Membrane</keyword>
<gene>
    <name evidence="3" type="ORF">CLCOS_17920</name>
    <name evidence="2" type="ORF">WX73_00719</name>
</gene>
<keyword evidence="1" id="KW-1133">Transmembrane helix</keyword>
<reference evidence="3 5" key="2">
    <citation type="journal article" date="2016" name="Front. Microbiol.">
        <title>Industrial Acetogenic Biocatalysts: A Comparative Metabolic and Genomic Analysis.</title>
        <authorList>
            <person name="Bengelsdorf F."/>
            <person name="Poehlein A."/>
            <person name="Sonja S."/>
            <person name="Erz C."/>
            <person name="Hummel T."/>
            <person name="Hoffmeister S."/>
            <person name="Daniel R."/>
            <person name="Durre P."/>
        </authorList>
    </citation>
    <scope>NUCLEOTIDE SEQUENCE [LARGE SCALE GENOMIC DNA]</scope>
    <source>
        <strain evidence="3 5">PTA-10522</strain>
    </source>
</reference>
<evidence type="ECO:0000313" key="4">
    <source>
        <dbReference type="Proteomes" id="UP000077384"/>
    </source>
</evidence>
<feature type="transmembrane region" description="Helical" evidence="1">
    <location>
        <begin position="83"/>
        <end position="105"/>
    </location>
</feature>
<feature type="transmembrane region" description="Helical" evidence="1">
    <location>
        <begin position="126"/>
        <end position="152"/>
    </location>
</feature>
<evidence type="ECO:0000256" key="1">
    <source>
        <dbReference type="SAM" id="Phobius"/>
    </source>
</evidence>
<keyword evidence="1" id="KW-0812">Transmembrane</keyword>
<keyword evidence="5" id="KW-1185">Reference proteome</keyword>
<evidence type="ECO:0000313" key="2">
    <source>
        <dbReference type="EMBL" id="OAA92627.1"/>
    </source>
</evidence>
<dbReference type="PATRIC" id="fig|1705578.3.peg.1105"/>